<dbReference type="Pfam" id="PF22669">
    <property type="entry name" value="Exo_endo_phos2"/>
    <property type="match status" value="1"/>
</dbReference>
<proteinExistence type="predicted"/>
<dbReference type="RefSeq" id="XP_012899141.1">
    <property type="nucleotide sequence ID" value="XM_013043687.1"/>
</dbReference>
<dbReference type="InterPro" id="IPR000300">
    <property type="entry name" value="IPPc"/>
</dbReference>
<dbReference type="GO" id="GO:0004439">
    <property type="term" value="F:phosphatidylinositol-4,5-bisphosphate 5-phosphatase activity"/>
    <property type="evidence" value="ECO:0007669"/>
    <property type="project" value="TreeGrafter"/>
</dbReference>
<dbReference type="Proteomes" id="UP000008312">
    <property type="component" value="Unassembled WGS sequence"/>
</dbReference>
<dbReference type="PANTHER" id="PTHR11200:SF300">
    <property type="entry name" value="TYPE II INOSITOL 1,4,5-TRISPHOSPHATE 5-PHOSPHATASE"/>
    <property type="match status" value="1"/>
</dbReference>
<dbReference type="GeneID" id="24921735"/>
<dbReference type="InParanoid" id="D8MAK4"/>
<dbReference type="SUPFAM" id="SSF56219">
    <property type="entry name" value="DNase I-like"/>
    <property type="match status" value="1"/>
</dbReference>
<evidence type="ECO:0000259" key="1">
    <source>
        <dbReference type="SMART" id="SM00128"/>
    </source>
</evidence>
<dbReference type="EMBL" id="FN668690">
    <property type="protein sequence ID" value="CBK25093.2"/>
    <property type="molecule type" value="Genomic_DNA"/>
</dbReference>
<evidence type="ECO:0000313" key="2">
    <source>
        <dbReference type="EMBL" id="CBK25093.2"/>
    </source>
</evidence>
<organism evidence="2">
    <name type="scientific">Blastocystis hominis</name>
    <dbReference type="NCBI Taxonomy" id="12968"/>
    <lineage>
        <taxon>Eukaryota</taxon>
        <taxon>Sar</taxon>
        <taxon>Stramenopiles</taxon>
        <taxon>Bigyra</taxon>
        <taxon>Opalozoa</taxon>
        <taxon>Opalinata</taxon>
        <taxon>Blastocystidae</taxon>
        <taxon>Blastocystis</taxon>
    </lineage>
</organism>
<dbReference type="Pfam" id="PF21310">
    <property type="entry name" value="OCRL-like_ASH"/>
    <property type="match status" value="1"/>
</dbReference>
<dbReference type="OrthoDB" id="7862313at2759"/>
<dbReference type="AlphaFoldDB" id="D8MAK4"/>
<evidence type="ECO:0000313" key="3">
    <source>
        <dbReference type="Proteomes" id="UP000008312"/>
    </source>
</evidence>
<reference evidence="2" key="1">
    <citation type="submission" date="2010-02" db="EMBL/GenBank/DDBJ databases">
        <title>Sequencing and annotation of the Blastocystis hominis genome.</title>
        <authorList>
            <person name="Wincker P."/>
        </authorList>
    </citation>
    <scope>NUCLEOTIDE SEQUENCE</scope>
    <source>
        <strain evidence="2">Singapore isolate B</strain>
    </source>
</reference>
<keyword evidence="3" id="KW-1185">Reference proteome</keyword>
<dbReference type="SMART" id="SM00128">
    <property type="entry name" value="IPPc"/>
    <property type="match status" value="1"/>
</dbReference>
<dbReference type="InterPro" id="IPR046985">
    <property type="entry name" value="IP5"/>
</dbReference>
<accession>D8MAK4</accession>
<gene>
    <name evidence="2" type="ORF">GSBLH_T00004729001</name>
</gene>
<feature type="domain" description="Inositol polyphosphate-related phosphatase" evidence="1">
    <location>
        <begin position="1"/>
        <end position="234"/>
    </location>
</feature>
<dbReference type="InterPro" id="IPR048869">
    <property type="entry name" value="OCRL-1_2_ASH"/>
</dbReference>
<protein>
    <recommendedName>
        <fullName evidence="1">Inositol polyphosphate-related phosphatase domain-containing protein</fullName>
    </recommendedName>
</protein>
<name>D8MAK4_BLAHO</name>
<dbReference type="Gene3D" id="3.60.10.10">
    <property type="entry name" value="Endonuclease/exonuclease/phosphatase"/>
    <property type="match status" value="1"/>
</dbReference>
<dbReference type="InterPro" id="IPR013783">
    <property type="entry name" value="Ig-like_fold"/>
</dbReference>
<dbReference type="InterPro" id="IPR036691">
    <property type="entry name" value="Endo/exonu/phosph_ase_sf"/>
</dbReference>
<dbReference type="Gene3D" id="2.60.40.10">
    <property type="entry name" value="Immunoglobulins"/>
    <property type="match status" value="1"/>
</dbReference>
<sequence>MMGNKGGVGIRFEVNNSSLCFVCCHLAAHREKVSARNADYHKSEIVGSHTLRILSEMVFSAPATPFSSSSSSPSASSASSASSFSSADLTESIPILSHDVVYWLGDLNYRITSDVPSSTVFQYARSSFSSLLKKDQLAVSQHAGFAFVGFTEPPISFPPTYKYLRDASIYDQRPEKKLRAPAWCDRILYRMRDPPRPNQQIPVVITEYEAVDSVLGSDHKPVYLRSVLLVKKYDESRMVTCQTEARRRILAGEKAGLVQPELSATEIAFGCVAFQSPSRRTIRIRNAGETNLYFRFLPRDSENHVALPMLGVSQLFGVLLPNESIEIEIVLHVTTPFLKYVHENGIIEDMMAIRIDREHDHYIHITASLLATSFGRSLPALIRMNQPGRAFRSRVKRSTS</sequence>
<dbReference type="GO" id="GO:0046856">
    <property type="term" value="P:phosphatidylinositol dephosphorylation"/>
    <property type="evidence" value="ECO:0007669"/>
    <property type="project" value="InterPro"/>
</dbReference>
<dbReference type="PANTHER" id="PTHR11200">
    <property type="entry name" value="INOSITOL 5-PHOSPHATASE"/>
    <property type="match status" value="1"/>
</dbReference>